<feature type="compositionally biased region" description="Basic residues" evidence="1">
    <location>
        <begin position="477"/>
        <end position="487"/>
    </location>
</feature>
<feature type="compositionally biased region" description="Pro residues" evidence="1">
    <location>
        <begin position="26"/>
        <end position="57"/>
    </location>
</feature>
<dbReference type="AlphaFoldDB" id="A0A0C3S9T4"/>
<name>A0A0C3S9T4_PHLG1</name>
<organism evidence="2 3">
    <name type="scientific">Phlebiopsis gigantea (strain 11061_1 CR5-6)</name>
    <name type="common">White-rot fungus</name>
    <name type="synonym">Peniophora gigantea</name>
    <dbReference type="NCBI Taxonomy" id="745531"/>
    <lineage>
        <taxon>Eukaryota</taxon>
        <taxon>Fungi</taxon>
        <taxon>Dikarya</taxon>
        <taxon>Basidiomycota</taxon>
        <taxon>Agaricomycotina</taxon>
        <taxon>Agaricomycetes</taxon>
        <taxon>Polyporales</taxon>
        <taxon>Phanerochaetaceae</taxon>
        <taxon>Phlebiopsis</taxon>
    </lineage>
</organism>
<feature type="compositionally biased region" description="Low complexity" evidence="1">
    <location>
        <begin position="181"/>
        <end position="198"/>
    </location>
</feature>
<evidence type="ECO:0000256" key="1">
    <source>
        <dbReference type="SAM" id="MobiDB-lite"/>
    </source>
</evidence>
<gene>
    <name evidence="2" type="ORF">PHLGIDRAFT_117103</name>
</gene>
<proteinExistence type="predicted"/>
<feature type="compositionally biased region" description="Low complexity" evidence="1">
    <location>
        <begin position="413"/>
        <end position="437"/>
    </location>
</feature>
<keyword evidence="3" id="KW-1185">Reference proteome</keyword>
<feature type="compositionally biased region" description="Low complexity" evidence="1">
    <location>
        <begin position="91"/>
        <end position="113"/>
    </location>
</feature>
<accession>A0A0C3S9T4</accession>
<feature type="region of interest" description="Disordered" evidence="1">
    <location>
        <begin position="408"/>
        <end position="444"/>
    </location>
</feature>
<dbReference type="Proteomes" id="UP000053257">
    <property type="component" value="Unassembled WGS sequence"/>
</dbReference>
<feature type="region of interest" description="Disordered" evidence="1">
    <location>
        <begin position="477"/>
        <end position="505"/>
    </location>
</feature>
<sequence length="667" mass="71460">MDIAFDTTWCPVCSRQILPKRIQVPIQPPSEQPQPPQQPPATTPAPPPTTPTAPPRAPLTRNKTGTIRARAGLVHGTGRVKPNGTIRRSPLQKSTTATALAKQQQQEADAATAVPPPSPTTPTPPVRHRTIIDQTPVPLYCSDECRLADLQSSAGIDINYRPDRTEVERAFSPTIPPVPHNSFVGGSTGSNSSVESGSSVESSAGMIHVAITAAAASPSSKDDTASTKKSLEDYPYPLPRGYARLASIYDLPPPPPPLMRSSTVSSTASKTSTSSILTIDSLEPEDRRNDEYAYERPEDYCSGVMMAAKRIKEAVERPKEKKRPTWSTPSAVLSTTYALNATAQVNRVIPGWTDGSDRWRASVYSLSAPTSQRSGRAMTLDEEEERIRDVYSNKGGVATPLRSRGVYSTVGESSAQPAGSSSASVSSASTGAVRGASKPGRARSEAEELYAKFDMSFSRRTEARLARSHTAGTVLPAHHHHGSHLHHLASPTGSTHSLPPLSASAPVRKREVSILKKGAEGRLLVPDVKLKRTDSSASFAASASMSVVGEECEQCLEECAGRCAAATPRRMERRGSEVSVGSSVETESASSASASVVGSGRGRPSQTEAPHWNYNSSQLLYPILNIRKTEKKIVREAGPDGVMREVEVEVVVPRKRLFMFPGAGRKD</sequence>
<evidence type="ECO:0000313" key="2">
    <source>
        <dbReference type="EMBL" id="KIP08597.1"/>
    </source>
</evidence>
<dbReference type="STRING" id="745531.A0A0C3S9T4"/>
<reference evidence="2 3" key="1">
    <citation type="journal article" date="2014" name="PLoS Genet.">
        <title>Analysis of the Phlebiopsis gigantea genome, transcriptome and secretome provides insight into its pioneer colonization strategies of wood.</title>
        <authorList>
            <person name="Hori C."/>
            <person name="Ishida T."/>
            <person name="Igarashi K."/>
            <person name="Samejima M."/>
            <person name="Suzuki H."/>
            <person name="Master E."/>
            <person name="Ferreira P."/>
            <person name="Ruiz-Duenas F.J."/>
            <person name="Held B."/>
            <person name="Canessa P."/>
            <person name="Larrondo L.F."/>
            <person name="Schmoll M."/>
            <person name="Druzhinina I.S."/>
            <person name="Kubicek C.P."/>
            <person name="Gaskell J.A."/>
            <person name="Kersten P."/>
            <person name="St John F."/>
            <person name="Glasner J."/>
            <person name="Sabat G."/>
            <person name="Splinter BonDurant S."/>
            <person name="Syed K."/>
            <person name="Yadav J."/>
            <person name="Mgbeahuruike A.C."/>
            <person name="Kovalchuk A."/>
            <person name="Asiegbu F.O."/>
            <person name="Lackner G."/>
            <person name="Hoffmeister D."/>
            <person name="Rencoret J."/>
            <person name="Gutierrez A."/>
            <person name="Sun H."/>
            <person name="Lindquist E."/>
            <person name="Barry K."/>
            <person name="Riley R."/>
            <person name="Grigoriev I.V."/>
            <person name="Henrissat B."/>
            <person name="Kues U."/>
            <person name="Berka R.M."/>
            <person name="Martinez A.T."/>
            <person name="Covert S.F."/>
            <person name="Blanchette R.A."/>
            <person name="Cullen D."/>
        </authorList>
    </citation>
    <scope>NUCLEOTIDE SEQUENCE [LARGE SCALE GENOMIC DNA]</scope>
    <source>
        <strain evidence="2 3">11061_1 CR5-6</strain>
    </source>
</reference>
<feature type="compositionally biased region" description="Low complexity" evidence="1">
    <location>
        <begin position="577"/>
        <end position="598"/>
    </location>
</feature>
<feature type="compositionally biased region" description="Low complexity" evidence="1">
    <location>
        <begin position="261"/>
        <end position="278"/>
    </location>
</feature>
<feature type="region of interest" description="Disordered" evidence="1">
    <location>
        <begin position="24"/>
        <end position="128"/>
    </location>
</feature>
<dbReference type="HOGENOM" id="CLU_026658_0_0_1"/>
<dbReference type="OrthoDB" id="3365472at2759"/>
<feature type="compositionally biased region" description="Pro residues" evidence="1">
    <location>
        <begin position="114"/>
        <end position="125"/>
    </location>
</feature>
<protein>
    <submittedName>
        <fullName evidence="2">Uncharacterized protein</fullName>
    </submittedName>
</protein>
<feature type="region of interest" description="Disordered" evidence="1">
    <location>
        <begin position="568"/>
        <end position="611"/>
    </location>
</feature>
<feature type="region of interest" description="Disordered" evidence="1">
    <location>
        <begin position="172"/>
        <end position="198"/>
    </location>
</feature>
<feature type="region of interest" description="Disordered" evidence="1">
    <location>
        <begin position="253"/>
        <end position="278"/>
    </location>
</feature>
<evidence type="ECO:0000313" key="3">
    <source>
        <dbReference type="Proteomes" id="UP000053257"/>
    </source>
</evidence>
<dbReference type="EMBL" id="KN840477">
    <property type="protein sequence ID" value="KIP08597.1"/>
    <property type="molecule type" value="Genomic_DNA"/>
</dbReference>